<keyword evidence="6 7" id="KW-0472">Membrane</keyword>
<proteinExistence type="inferred from homology"/>
<evidence type="ECO:0000256" key="2">
    <source>
        <dbReference type="ARBA" id="ARBA00022448"/>
    </source>
</evidence>
<feature type="transmembrane region" description="Helical" evidence="7">
    <location>
        <begin position="395"/>
        <end position="417"/>
    </location>
</feature>
<feature type="transmembrane region" description="Helical" evidence="7">
    <location>
        <begin position="358"/>
        <end position="383"/>
    </location>
</feature>
<feature type="transmembrane region" description="Helical" evidence="7">
    <location>
        <begin position="261"/>
        <end position="279"/>
    </location>
</feature>
<feature type="transmembrane region" description="Helical" evidence="7">
    <location>
        <begin position="138"/>
        <end position="158"/>
    </location>
</feature>
<keyword evidence="4 7" id="KW-0812">Transmembrane</keyword>
<dbReference type="Proteomes" id="UP001146120">
    <property type="component" value="Unassembled WGS sequence"/>
</dbReference>
<feature type="transmembrane region" description="Helical" evidence="7">
    <location>
        <begin position="170"/>
        <end position="190"/>
    </location>
</feature>
<evidence type="ECO:0000256" key="5">
    <source>
        <dbReference type="ARBA" id="ARBA00022989"/>
    </source>
</evidence>
<keyword evidence="2 7" id="KW-0813">Transport</keyword>
<dbReference type="InterPro" id="IPR001991">
    <property type="entry name" value="Na-dicarboxylate_symporter"/>
</dbReference>
<comment type="similarity">
    <text evidence="7">Belongs to the dicarboxylate/amino acid:cation symporter (DAACS) (TC 2.A.23) family.</text>
</comment>
<dbReference type="InterPro" id="IPR036458">
    <property type="entry name" value="Na:dicarbo_symporter_sf"/>
</dbReference>
<feature type="transmembrane region" description="Helical" evidence="7">
    <location>
        <begin position="286"/>
        <end position="305"/>
    </location>
</feature>
<evidence type="ECO:0000313" key="9">
    <source>
        <dbReference type="Proteomes" id="UP001146120"/>
    </source>
</evidence>
<dbReference type="PRINTS" id="PR00173">
    <property type="entry name" value="EDTRNSPORT"/>
</dbReference>
<dbReference type="SUPFAM" id="SSF118215">
    <property type="entry name" value="Proton glutamate symport protein"/>
    <property type="match status" value="1"/>
</dbReference>
<keyword evidence="5 7" id="KW-1133">Transmembrane helix</keyword>
<organism evidence="8 9">
    <name type="scientific">Lagenidium giganteum</name>
    <dbReference type="NCBI Taxonomy" id="4803"/>
    <lineage>
        <taxon>Eukaryota</taxon>
        <taxon>Sar</taxon>
        <taxon>Stramenopiles</taxon>
        <taxon>Oomycota</taxon>
        <taxon>Peronosporomycetes</taxon>
        <taxon>Pythiales</taxon>
        <taxon>Pythiaceae</taxon>
    </lineage>
</organism>
<dbReference type="Gene3D" id="1.10.3860.10">
    <property type="entry name" value="Sodium:dicarboxylate symporter"/>
    <property type="match status" value="1"/>
</dbReference>
<dbReference type="PANTHER" id="PTHR42865:SF7">
    <property type="entry name" value="PROTON_GLUTAMATE-ASPARTATE SYMPORTER"/>
    <property type="match status" value="1"/>
</dbReference>
<dbReference type="GO" id="GO:0005886">
    <property type="term" value="C:plasma membrane"/>
    <property type="evidence" value="ECO:0007669"/>
    <property type="project" value="UniProtKB-SubCell"/>
</dbReference>
<name>A0AAV2Z9N2_9STRA</name>
<reference evidence="8" key="2">
    <citation type="journal article" date="2023" name="Microbiol Resour">
        <title>Decontamination and Annotation of the Draft Genome Sequence of the Oomycete Lagenidium giganteum ARSEF 373.</title>
        <authorList>
            <person name="Morgan W.R."/>
            <person name="Tartar A."/>
        </authorList>
    </citation>
    <scope>NUCLEOTIDE SEQUENCE</scope>
    <source>
        <strain evidence="8">ARSEF 373</strain>
    </source>
</reference>
<feature type="transmembrane region" description="Helical" evidence="7">
    <location>
        <begin position="97"/>
        <end position="118"/>
    </location>
</feature>
<dbReference type="GO" id="GO:0015293">
    <property type="term" value="F:symporter activity"/>
    <property type="evidence" value="ECO:0007669"/>
    <property type="project" value="UniProtKB-UniRule"/>
</dbReference>
<protein>
    <recommendedName>
        <fullName evidence="7">Amino acid transporter</fullName>
    </recommendedName>
</protein>
<sequence>MYEIKNNRPKIVLYDDDESQVQNSDYIDQLTPPDSEASAHAFFSEDMTNRQTDASTPQYIARSLDSYTRPQNHGEAIAYQYDEGESNWKRHMTTNNLVILGVIVGIGLGVLLSAMGASDDVSELVLLPGNMFLRLLKCFVLPMIFVSLSTGIANIVLLGKVQSIGTPTTAFFLLTMAVGATISLAIALFLRRLTPSVAHSETFSTNATLTFQCSNGNYLALMTNNSVACAGTALSANLTTFELEDINGAVVKAVNLGKVTVAQQITNIMFSLVPINLFSSFQTGDLLAVITFSLSFGAAAIRASSESHSNLVALLNQMNHVFYAIINKIILLSPLAVVSLVAGSLSSQTSLSDSLSKVGVLVLTNFISVSTLHLGLYPALMFFFARRNPFTYWKMMWPCAMFAFGCASSMATLPVTLRCVQRTKEVSQSLLGFAVTIGCTVHMDGSAMFFPNALIFLATTSPEHIEIGYIEMFLIVLISVLGAIGTAPIPNASLVMVYSIWSTVFPNNDLPLSFSYIVAIMWYLDRVETVCNVVGDTFVCRMVAEQVDETYENMVEEQRF</sequence>
<gene>
    <name evidence="8" type="ORF">N0F65_004246</name>
</gene>
<reference evidence="8" key="1">
    <citation type="submission" date="2022-11" db="EMBL/GenBank/DDBJ databases">
        <authorList>
            <person name="Morgan W.R."/>
            <person name="Tartar A."/>
        </authorList>
    </citation>
    <scope>NUCLEOTIDE SEQUENCE</scope>
    <source>
        <strain evidence="8">ARSEF 373</strain>
    </source>
</reference>
<evidence type="ECO:0000256" key="4">
    <source>
        <dbReference type="ARBA" id="ARBA00022692"/>
    </source>
</evidence>
<comment type="subcellular location">
    <subcellularLocation>
        <location evidence="1">Cell membrane</location>
        <topology evidence="1">Multi-pass membrane protein</topology>
    </subcellularLocation>
    <subcellularLocation>
        <location evidence="7">Membrane</location>
        <topology evidence="7">Multi-pass membrane protein</topology>
    </subcellularLocation>
</comment>
<feature type="transmembrane region" description="Helical" evidence="7">
    <location>
        <begin position="325"/>
        <end position="346"/>
    </location>
</feature>
<comment type="caution">
    <text evidence="8">The sequence shown here is derived from an EMBL/GenBank/DDBJ whole genome shotgun (WGS) entry which is preliminary data.</text>
</comment>
<evidence type="ECO:0000313" key="8">
    <source>
        <dbReference type="EMBL" id="DBA04138.1"/>
    </source>
</evidence>
<keyword evidence="7" id="KW-0769">Symport</keyword>
<dbReference type="Pfam" id="PF00375">
    <property type="entry name" value="SDF"/>
    <property type="match status" value="1"/>
</dbReference>
<evidence type="ECO:0000256" key="6">
    <source>
        <dbReference type="ARBA" id="ARBA00023136"/>
    </source>
</evidence>
<dbReference type="EMBL" id="DAKRPA010000011">
    <property type="protein sequence ID" value="DBA04138.1"/>
    <property type="molecule type" value="Genomic_DNA"/>
</dbReference>
<accession>A0AAV2Z9N2</accession>
<feature type="transmembrane region" description="Helical" evidence="7">
    <location>
        <begin position="469"/>
        <end position="489"/>
    </location>
</feature>
<keyword evidence="9" id="KW-1185">Reference proteome</keyword>
<keyword evidence="3" id="KW-1003">Cell membrane</keyword>
<dbReference type="AlphaFoldDB" id="A0AAV2Z9N2"/>
<evidence type="ECO:0000256" key="3">
    <source>
        <dbReference type="ARBA" id="ARBA00022475"/>
    </source>
</evidence>
<evidence type="ECO:0000256" key="7">
    <source>
        <dbReference type="RuleBase" id="RU361216"/>
    </source>
</evidence>
<feature type="transmembrane region" description="Helical" evidence="7">
    <location>
        <begin position="429"/>
        <end position="449"/>
    </location>
</feature>
<dbReference type="PANTHER" id="PTHR42865">
    <property type="entry name" value="PROTON/GLUTAMATE-ASPARTATE SYMPORTER"/>
    <property type="match status" value="1"/>
</dbReference>
<evidence type="ECO:0000256" key="1">
    <source>
        <dbReference type="ARBA" id="ARBA00004651"/>
    </source>
</evidence>